<feature type="compositionally biased region" description="Basic and acidic residues" evidence="1">
    <location>
        <begin position="314"/>
        <end position="337"/>
    </location>
</feature>
<dbReference type="Gene3D" id="3.30.200.20">
    <property type="entry name" value="Phosphorylase Kinase, domain 1"/>
    <property type="match status" value="1"/>
</dbReference>
<dbReference type="InterPro" id="IPR000719">
    <property type="entry name" value="Prot_kinase_dom"/>
</dbReference>
<feature type="compositionally biased region" description="Low complexity" evidence="1">
    <location>
        <begin position="189"/>
        <end position="206"/>
    </location>
</feature>
<name>A0A0C9XNM5_9AGAR</name>
<evidence type="ECO:0000313" key="4">
    <source>
        <dbReference type="Proteomes" id="UP000054477"/>
    </source>
</evidence>
<feature type="region of interest" description="Disordered" evidence="1">
    <location>
        <begin position="293"/>
        <end position="375"/>
    </location>
</feature>
<dbReference type="Proteomes" id="UP000054477">
    <property type="component" value="Unassembled WGS sequence"/>
</dbReference>
<proteinExistence type="predicted"/>
<reference evidence="4" key="2">
    <citation type="submission" date="2015-01" db="EMBL/GenBank/DDBJ databases">
        <title>Evolutionary Origins and Diversification of the Mycorrhizal Mutualists.</title>
        <authorList>
            <consortium name="DOE Joint Genome Institute"/>
            <consortium name="Mycorrhizal Genomics Consortium"/>
            <person name="Kohler A."/>
            <person name="Kuo A."/>
            <person name="Nagy L.G."/>
            <person name="Floudas D."/>
            <person name="Copeland A."/>
            <person name="Barry K.W."/>
            <person name="Cichocki N."/>
            <person name="Veneault-Fourrey C."/>
            <person name="LaButti K."/>
            <person name="Lindquist E.A."/>
            <person name="Lipzen A."/>
            <person name="Lundell T."/>
            <person name="Morin E."/>
            <person name="Murat C."/>
            <person name="Riley R."/>
            <person name="Ohm R."/>
            <person name="Sun H."/>
            <person name="Tunlid A."/>
            <person name="Henrissat B."/>
            <person name="Grigoriev I.V."/>
            <person name="Hibbett D.S."/>
            <person name="Martin F."/>
        </authorList>
    </citation>
    <scope>NUCLEOTIDE SEQUENCE [LARGE SCALE GENOMIC DNA]</scope>
    <source>
        <strain evidence="4">LaAM-08-1</strain>
    </source>
</reference>
<dbReference type="HOGENOM" id="CLU_534256_0_0_1"/>
<dbReference type="AlphaFoldDB" id="A0A0C9XNM5"/>
<feature type="compositionally biased region" description="Polar residues" evidence="1">
    <location>
        <begin position="293"/>
        <end position="313"/>
    </location>
</feature>
<dbReference type="SUPFAM" id="SSF56112">
    <property type="entry name" value="Protein kinase-like (PK-like)"/>
    <property type="match status" value="1"/>
</dbReference>
<reference evidence="3 4" key="1">
    <citation type="submission" date="2014-04" db="EMBL/GenBank/DDBJ databases">
        <authorList>
            <consortium name="DOE Joint Genome Institute"/>
            <person name="Kuo A."/>
            <person name="Kohler A."/>
            <person name="Nagy L.G."/>
            <person name="Floudas D."/>
            <person name="Copeland A."/>
            <person name="Barry K.W."/>
            <person name="Cichocki N."/>
            <person name="Veneault-Fourrey C."/>
            <person name="LaButti K."/>
            <person name="Lindquist E.A."/>
            <person name="Lipzen A."/>
            <person name="Lundell T."/>
            <person name="Morin E."/>
            <person name="Murat C."/>
            <person name="Sun H."/>
            <person name="Tunlid A."/>
            <person name="Henrissat B."/>
            <person name="Grigoriev I.V."/>
            <person name="Hibbett D.S."/>
            <person name="Martin F."/>
            <person name="Nordberg H.P."/>
            <person name="Cantor M.N."/>
            <person name="Hua S.X."/>
        </authorList>
    </citation>
    <scope>NUCLEOTIDE SEQUENCE [LARGE SCALE GENOMIC DNA]</scope>
    <source>
        <strain evidence="3 4">LaAM-08-1</strain>
    </source>
</reference>
<accession>A0A0C9XNM5</accession>
<dbReference type="InterPro" id="IPR011009">
    <property type="entry name" value="Kinase-like_dom_sf"/>
</dbReference>
<keyword evidence="4" id="KW-1185">Reference proteome</keyword>
<feature type="region of interest" description="Disordered" evidence="1">
    <location>
        <begin position="186"/>
        <end position="209"/>
    </location>
</feature>
<dbReference type="GO" id="GO:0005524">
    <property type="term" value="F:ATP binding"/>
    <property type="evidence" value="ECO:0007669"/>
    <property type="project" value="InterPro"/>
</dbReference>
<feature type="compositionally biased region" description="Polar residues" evidence="1">
    <location>
        <begin position="455"/>
        <end position="464"/>
    </location>
</feature>
<evidence type="ECO:0000256" key="1">
    <source>
        <dbReference type="SAM" id="MobiDB-lite"/>
    </source>
</evidence>
<evidence type="ECO:0000313" key="3">
    <source>
        <dbReference type="EMBL" id="KIK03074.1"/>
    </source>
</evidence>
<feature type="region of interest" description="Disordered" evidence="1">
    <location>
        <begin position="452"/>
        <end position="510"/>
    </location>
</feature>
<protein>
    <submittedName>
        <fullName evidence="3">Unplaced genomic scaffold K443scaffold_49, whole genome shotgun sequence</fullName>
    </submittedName>
</protein>
<organism evidence="3 4">
    <name type="scientific">Laccaria amethystina LaAM-08-1</name>
    <dbReference type="NCBI Taxonomy" id="1095629"/>
    <lineage>
        <taxon>Eukaryota</taxon>
        <taxon>Fungi</taxon>
        <taxon>Dikarya</taxon>
        <taxon>Basidiomycota</taxon>
        <taxon>Agaricomycotina</taxon>
        <taxon>Agaricomycetes</taxon>
        <taxon>Agaricomycetidae</taxon>
        <taxon>Agaricales</taxon>
        <taxon>Agaricineae</taxon>
        <taxon>Hydnangiaceae</taxon>
        <taxon>Laccaria</taxon>
    </lineage>
</organism>
<evidence type="ECO:0000259" key="2">
    <source>
        <dbReference type="PROSITE" id="PS50011"/>
    </source>
</evidence>
<dbReference type="PROSITE" id="PS50011">
    <property type="entry name" value="PROTEIN_KINASE_DOM"/>
    <property type="match status" value="1"/>
</dbReference>
<feature type="domain" description="Protein kinase" evidence="2">
    <location>
        <begin position="54"/>
        <end position="407"/>
    </location>
</feature>
<feature type="compositionally biased region" description="Low complexity" evidence="1">
    <location>
        <begin position="467"/>
        <end position="483"/>
    </location>
</feature>
<dbReference type="OrthoDB" id="3057737at2759"/>
<sequence length="510" mass="55398">MGSAIVTSSSSTAHSRRRWGVVLPPPAACIVALTSSDSKQVSSHSTNSSRRQEFEVVRRLGTGSYAVVYLVQEVLFRPAPSEDGHMSTIGFMEFSDDGTFVRNPETVYGCNFAIKYLSKANLDKDALAARMSKVTIHQSLHLHTGIVTLHHTLETPSFLLLLLEYVPGEDLFYFFEQARDHYDLDPRTTDSSVSSSRTPPTPSLLSNLHPSKLLSRTRPRLISSITTNDVFISHEEVAIARKLRANQRVVFGRQCIALSTLAWWEVGVGHRVCQMTKLPAAFPRLSAFSSTPTFACSSSQTKPTTAGQPASQPNDKEAVPVKREKKDKASKEGMIKEGKKKKPKEEDVEGKKKKPKEEDVEGGEKKKKDKKDKTDTIHLSTSSFEAGALMASPEVNKTLGRKKHSILGLGLTPTVRLPTVHNGSTASSIPLVTTSGNRLSMESAVNVMGRDRAGSTMSTASSLRPVSVTSSLSRASSGSSCASTKWDEEGLETVGAEEVAAGEQELDVHG</sequence>
<feature type="compositionally biased region" description="Basic and acidic residues" evidence="1">
    <location>
        <begin position="362"/>
        <end position="375"/>
    </location>
</feature>
<feature type="compositionally biased region" description="Low complexity" evidence="1">
    <location>
        <begin position="492"/>
        <end position="503"/>
    </location>
</feature>
<gene>
    <name evidence="3" type="ORF">K443DRAFT_5658</name>
</gene>
<dbReference type="EMBL" id="KN838584">
    <property type="protein sequence ID" value="KIK03074.1"/>
    <property type="molecule type" value="Genomic_DNA"/>
</dbReference>
<dbReference type="GO" id="GO:0004672">
    <property type="term" value="F:protein kinase activity"/>
    <property type="evidence" value="ECO:0007669"/>
    <property type="project" value="InterPro"/>
</dbReference>